<dbReference type="AlphaFoldDB" id="A0A1H9NZU1"/>
<sequence>MQCKWCQSEQAVESREPAYWELPDGTRAVEIQKVPSIKCPDCHIVYIEEDQIEKIETQFMLIDTKKLGAKFTFNELMEQPTLLKKNYFTVKE</sequence>
<name>A0A1H9NZU1_9BACI</name>
<dbReference type="RefSeq" id="WP_093047036.1">
    <property type="nucleotide sequence ID" value="NZ_FOGT01000001.1"/>
</dbReference>
<dbReference type="Proteomes" id="UP000198571">
    <property type="component" value="Unassembled WGS sequence"/>
</dbReference>
<accession>A0A1H9NZU1</accession>
<keyword evidence="2" id="KW-1185">Reference proteome</keyword>
<evidence type="ECO:0000313" key="1">
    <source>
        <dbReference type="EMBL" id="SER41448.1"/>
    </source>
</evidence>
<dbReference type="Pfam" id="PF14122">
    <property type="entry name" value="YokU"/>
    <property type="match status" value="1"/>
</dbReference>
<reference evidence="2" key="1">
    <citation type="submission" date="2016-10" db="EMBL/GenBank/DDBJ databases">
        <authorList>
            <person name="Varghese N."/>
            <person name="Submissions S."/>
        </authorList>
    </citation>
    <scope>NUCLEOTIDE SEQUENCE [LARGE SCALE GENOMIC DNA]</scope>
    <source>
        <strain evidence="2">S9</strain>
    </source>
</reference>
<dbReference type="EMBL" id="FOGT01000001">
    <property type="protein sequence ID" value="SER41448.1"/>
    <property type="molecule type" value="Genomic_DNA"/>
</dbReference>
<dbReference type="CDD" id="cd12870">
    <property type="entry name" value="MqsA"/>
    <property type="match status" value="1"/>
</dbReference>
<dbReference type="InterPro" id="IPR022453">
    <property type="entry name" value="Znf_MqsA-type"/>
</dbReference>
<dbReference type="InterPro" id="IPR022451">
    <property type="entry name" value="CHP03829_YokU"/>
</dbReference>
<dbReference type="STRING" id="1601833.SAMN05518684_10182"/>
<organism evidence="1 2">
    <name type="scientific">Salipaludibacillus aurantiacus</name>
    <dbReference type="NCBI Taxonomy" id="1601833"/>
    <lineage>
        <taxon>Bacteria</taxon>
        <taxon>Bacillati</taxon>
        <taxon>Bacillota</taxon>
        <taxon>Bacilli</taxon>
        <taxon>Bacillales</taxon>
        <taxon>Bacillaceae</taxon>
    </lineage>
</organism>
<protein>
    <submittedName>
        <fullName evidence="1">Uncharacterized protein, YokU family</fullName>
    </submittedName>
</protein>
<dbReference type="NCBIfam" id="TIGR03829">
    <property type="entry name" value="YokU_near_AblA"/>
    <property type="match status" value="1"/>
</dbReference>
<evidence type="ECO:0000313" key="2">
    <source>
        <dbReference type="Proteomes" id="UP000198571"/>
    </source>
</evidence>
<dbReference type="NCBIfam" id="TIGR03831">
    <property type="entry name" value="YgiT_finger"/>
    <property type="match status" value="1"/>
</dbReference>
<gene>
    <name evidence="1" type="ORF">SAMN05518684_10182</name>
</gene>
<dbReference type="OrthoDB" id="2666319at2"/>
<proteinExistence type="predicted"/>